<dbReference type="InterPro" id="IPR003439">
    <property type="entry name" value="ABC_transporter-like_ATP-bd"/>
</dbReference>
<keyword evidence="8" id="KW-0472">Membrane</keyword>
<dbReference type="FunFam" id="3.40.50.300:FF:000224">
    <property type="entry name" value="Energy-coupling factor transporter ATP-binding protein EcfA"/>
    <property type="match status" value="1"/>
</dbReference>
<dbReference type="GO" id="GO:0042626">
    <property type="term" value="F:ATPase-coupled transmembrane transporter activity"/>
    <property type="evidence" value="ECO:0007669"/>
    <property type="project" value="TreeGrafter"/>
</dbReference>
<proteinExistence type="inferred from homology"/>
<comment type="similarity">
    <text evidence="2">Belongs to the ABC transporter superfamily.</text>
</comment>
<feature type="compositionally biased region" description="Basic residues" evidence="9">
    <location>
        <begin position="1"/>
        <end position="11"/>
    </location>
</feature>
<dbReference type="PANTHER" id="PTHR43553:SF24">
    <property type="entry name" value="ENERGY-COUPLING FACTOR TRANSPORTER ATP-BINDING PROTEIN ECFA1"/>
    <property type="match status" value="1"/>
</dbReference>
<protein>
    <submittedName>
        <fullName evidence="11">Energy-coupling factor ABC transporter ATP-binding protein</fullName>
    </submittedName>
</protein>
<dbReference type="PANTHER" id="PTHR43553">
    <property type="entry name" value="HEAVY METAL TRANSPORTER"/>
    <property type="match status" value="1"/>
</dbReference>
<evidence type="ECO:0000256" key="8">
    <source>
        <dbReference type="ARBA" id="ARBA00023136"/>
    </source>
</evidence>
<comment type="subcellular location">
    <subcellularLocation>
        <location evidence="1">Cell membrane</location>
    </subcellularLocation>
</comment>
<feature type="compositionally biased region" description="Basic and acidic residues" evidence="9">
    <location>
        <begin position="375"/>
        <end position="396"/>
    </location>
</feature>
<evidence type="ECO:0000256" key="6">
    <source>
        <dbReference type="ARBA" id="ARBA00022840"/>
    </source>
</evidence>
<dbReference type="InterPro" id="IPR027417">
    <property type="entry name" value="P-loop_NTPase"/>
</dbReference>
<keyword evidence="6 11" id="KW-0067">ATP-binding</keyword>
<dbReference type="EMBL" id="VBOT01000093">
    <property type="protein sequence ID" value="TMQ50705.1"/>
    <property type="molecule type" value="Genomic_DNA"/>
</dbReference>
<dbReference type="Proteomes" id="UP000320184">
    <property type="component" value="Unassembled WGS sequence"/>
</dbReference>
<dbReference type="InterPro" id="IPR017871">
    <property type="entry name" value="ABC_transporter-like_CS"/>
</dbReference>
<dbReference type="Gene3D" id="3.40.50.300">
    <property type="entry name" value="P-loop containing nucleotide triphosphate hydrolases"/>
    <property type="match status" value="1"/>
</dbReference>
<feature type="region of interest" description="Disordered" evidence="9">
    <location>
        <begin position="1"/>
        <end position="84"/>
    </location>
</feature>
<name>A0A538SH61_UNCEI</name>
<dbReference type="InterPro" id="IPR050095">
    <property type="entry name" value="ECF_ABC_transporter_ATP-bd"/>
</dbReference>
<dbReference type="SUPFAM" id="SSF52540">
    <property type="entry name" value="P-loop containing nucleoside triphosphate hydrolases"/>
    <property type="match status" value="1"/>
</dbReference>
<evidence type="ECO:0000256" key="4">
    <source>
        <dbReference type="ARBA" id="ARBA00022475"/>
    </source>
</evidence>
<feature type="region of interest" description="Disordered" evidence="9">
    <location>
        <begin position="365"/>
        <end position="396"/>
    </location>
</feature>
<dbReference type="SMART" id="SM00382">
    <property type="entry name" value="AAA"/>
    <property type="match status" value="1"/>
</dbReference>
<evidence type="ECO:0000256" key="7">
    <source>
        <dbReference type="ARBA" id="ARBA00022967"/>
    </source>
</evidence>
<sequence>MALAAHSRRHLGAAAPAPHGRRRGTRDPGALRIRAQPAALRHHDAARSLGADLRVPPLRRNEPRRLAGGRGRSAGGRRRPGLVEGPVSDPIVRVSCVRHTYPDRTEVHLCGLDFEVDRGQRVVVLGPNGCGKTTLLFHILGLLEPEEGEVSVFGVNPARHFNRIRERVGVLFQNVDEQIIAPTVWDDVSFSPRSYGYSDAEVEARVTEALECVGIAHLRHKVCHHLSGGEKRKVALAGALVLNPELLVLDEPFEGLDPASRTDLRALLNRLHSERRVTLVMATHDVNVVAAMADRVYVLLRGGEIVARGTPQDVFQDPGLLRRSNIEPPVLAELFQRLTELGAHLGRPLTVEDAARVLVEWGGRARPGAAAADAAAREPDGARRLPPEPATPRREP</sequence>
<evidence type="ECO:0000313" key="11">
    <source>
        <dbReference type="EMBL" id="TMQ50705.1"/>
    </source>
</evidence>
<dbReference type="InterPro" id="IPR015856">
    <property type="entry name" value="ABC_transpr_CbiO/EcfA_su"/>
</dbReference>
<comment type="caution">
    <text evidence="11">The sequence shown here is derived from an EMBL/GenBank/DDBJ whole genome shotgun (WGS) entry which is preliminary data.</text>
</comment>
<dbReference type="PROSITE" id="PS00211">
    <property type="entry name" value="ABC_TRANSPORTER_1"/>
    <property type="match status" value="1"/>
</dbReference>
<keyword evidence="7" id="KW-1278">Translocase</keyword>
<dbReference type="InterPro" id="IPR003593">
    <property type="entry name" value="AAA+_ATPase"/>
</dbReference>
<evidence type="ECO:0000256" key="1">
    <source>
        <dbReference type="ARBA" id="ARBA00004236"/>
    </source>
</evidence>
<dbReference type="PROSITE" id="PS50893">
    <property type="entry name" value="ABC_TRANSPORTER_2"/>
    <property type="match status" value="1"/>
</dbReference>
<evidence type="ECO:0000256" key="2">
    <source>
        <dbReference type="ARBA" id="ARBA00005417"/>
    </source>
</evidence>
<dbReference type="GO" id="GO:0043190">
    <property type="term" value="C:ATP-binding cassette (ABC) transporter complex"/>
    <property type="evidence" value="ECO:0007669"/>
    <property type="project" value="TreeGrafter"/>
</dbReference>
<dbReference type="GO" id="GO:0016887">
    <property type="term" value="F:ATP hydrolysis activity"/>
    <property type="evidence" value="ECO:0007669"/>
    <property type="project" value="InterPro"/>
</dbReference>
<reference evidence="11 12" key="1">
    <citation type="journal article" date="2019" name="Nat. Microbiol.">
        <title>Mediterranean grassland soil C-N compound turnover is dependent on rainfall and depth, and is mediated by genomically divergent microorganisms.</title>
        <authorList>
            <person name="Diamond S."/>
            <person name="Andeer P.F."/>
            <person name="Li Z."/>
            <person name="Crits-Christoph A."/>
            <person name="Burstein D."/>
            <person name="Anantharaman K."/>
            <person name="Lane K.R."/>
            <person name="Thomas B.C."/>
            <person name="Pan C."/>
            <person name="Northen T.R."/>
            <person name="Banfield J.F."/>
        </authorList>
    </citation>
    <scope>NUCLEOTIDE SEQUENCE [LARGE SCALE GENOMIC DNA]</scope>
    <source>
        <strain evidence="11">WS_3</strain>
    </source>
</reference>
<evidence type="ECO:0000256" key="5">
    <source>
        <dbReference type="ARBA" id="ARBA00022741"/>
    </source>
</evidence>
<dbReference type="Pfam" id="PF00005">
    <property type="entry name" value="ABC_tran"/>
    <property type="match status" value="1"/>
</dbReference>
<evidence type="ECO:0000256" key="3">
    <source>
        <dbReference type="ARBA" id="ARBA00022448"/>
    </source>
</evidence>
<evidence type="ECO:0000256" key="9">
    <source>
        <dbReference type="SAM" id="MobiDB-lite"/>
    </source>
</evidence>
<organism evidence="11 12">
    <name type="scientific">Eiseniibacteriota bacterium</name>
    <dbReference type="NCBI Taxonomy" id="2212470"/>
    <lineage>
        <taxon>Bacteria</taxon>
        <taxon>Candidatus Eiseniibacteriota</taxon>
    </lineage>
</organism>
<evidence type="ECO:0000259" key="10">
    <source>
        <dbReference type="PROSITE" id="PS50893"/>
    </source>
</evidence>
<feature type="compositionally biased region" description="Low complexity" evidence="9">
    <location>
        <begin position="365"/>
        <end position="374"/>
    </location>
</feature>
<accession>A0A538SH61</accession>
<gene>
    <name evidence="11" type="ORF">E6K73_07325</name>
</gene>
<evidence type="ECO:0000313" key="12">
    <source>
        <dbReference type="Proteomes" id="UP000320184"/>
    </source>
</evidence>
<dbReference type="GO" id="GO:0005524">
    <property type="term" value="F:ATP binding"/>
    <property type="evidence" value="ECO:0007669"/>
    <property type="project" value="UniProtKB-KW"/>
</dbReference>
<dbReference type="CDD" id="cd03225">
    <property type="entry name" value="ABC_cobalt_CbiO_domain1"/>
    <property type="match status" value="1"/>
</dbReference>
<keyword evidence="5" id="KW-0547">Nucleotide-binding</keyword>
<keyword evidence="4" id="KW-1003">Cell membrane</keyword>
<keyword evidence="3" id="KW-0813">Transport</keyword>
<dbReference type="AlphaFoldDB" id="A0A538SH61"/>
<feature type="domain" description="ABC transporter" evidence="10">
    <location>
        <begin position="92"/>
        <end position="327"/>
    </location>
</feature>